<dbReference type="PROSITE" id="PS51093">
    <property type="entry name" value="PTS_EIIA_TYPE_1"/>
    <property type="match status" value="1"/>
</dbReference>
<feature type="transmembrane region" description="Helical" evidence="12">
    <location>
        <begin position="382"/>
        <end position="399"/>
    </location>
</feature>
<dbReference type="GO" id="GO:0005886">
    <property type="term" value="C:plasma membrane"/>
    <property type="evidence" value="ECO:0007669"/>
    <property type="project" value="UniProtKB-SubCell"/>
</dbReference>
<keyword evidence="10 12" id="KW-0472">Membrane</keyword>
<dbReference type="FunFam" id="2.70.70.10:FF:000001">
    <property type="entry name" value="PTS system glucose-specific IIA component"/>
    <property type="match status" value="1"/>
</dbReference>
<dbReference type="Pfam" id="PF00367">
    <property type="entry name" value="PTS_EIIB"/>
    <property type="match status" value="1"/>
</dbReference>
<feature type="transmembrane region" description="Helical" evidence="12">
    <location>
        <begin position="146"/>
        <end position="166"/>
    </location>
</feature>
<dbReference type="PROSITE" id="PS00371">
    <property type="entry name" value="PTS_EIIA_TYPE_1_HIS"/>
    <property type="match status" value="1"/>
</dbReference>
<dbReference type="PANTHER" id="PTHR30175">
    <property type="entry name" value="PHOSPHOTRANSFERASE SYSTEM TRANSPORT PROTEIN"/>
    <property type="match status" value="1"/>
</dbReference>
<name>A0A374PDN0_9FIRM</name>
<dbReference type="GO" id="GO:0090589">
    <property type="term" value="F:protein-phosphocysteine-trehalose phosphotransferase system transporter activity"/>
    <property type="evidence" value="ECO:0007669"/>
    <property type="project" value="TreeGrafter"/>
</dbReference>
<keyword evidence="4" id="KW-0762">Sugar transport</keyword>
<sequence>MSRKYEKLAAEIVKNVGGKENINDVYHCQTRLRFKLADEEKADDRRLEETDGVAKVIRNAGVYQVVIGTHVADVFEEIEKLADVRKDKEEAEAAGEKQNAFTKIIDFVAGVFQPVIPALSGAGMVKALLALLVVMKVISSSSQTYYLLNLFADGVFYFLPMILAFTCAQKLKCNPILAAGVAAMMLHPNWTALVAAKEAVNFFNVIPFTLANYGSSVIPIILIIFVQSFVEKRLKKWIPKAVELVFVPMLTFLIMGTLAFSVLGPIGAVFGNYLGQFFTFLSESAAWAPAVLVGSALPVMVMFGLHNGVAPLGVMQMANLGYDSIFGPGCVCSNMAQATATTVVALRTKNKKTKQIAVSGAITAYMGITEPALYGVSLPKKYPLAAAMIGGGLGGLYAGLTHTHRFATGSSGLPAVLLYLGDDTTKFFVNIIIAILISVVSTAVITLLLSFKFEKEECSDRDVIGKTEENAAENIEANTTAEDTATDTRVFQFGSPVKGWVMPLEEAEDEAFASGALGQGVVIEPEEGVVRAPFDATVAALFPTNHAIGLVSDSGAEIMVHIGIDTVQLEGRYFEAFTAQESHVKAGDVLIKFDLDAIKAAGYKTQTMVIVTNSFNYKKIEAESHKSTDGSGHLMTLMK</sequence>
<evidence type="ECO:0000256" key="3">
    <source>
        <dbReference type="ARBA" id="ARBA00022475"/>
    </source>
</evidence>
<organism evidence="16 17">
    <name type="scientific">Hungatella hathewayi</name>
    <dbReference type="NCBI Taxonomy" id="154046"/>
    <lineage>
        <taxon>Bacteria</taxon>
        <taxon>Bacillati</taxon>
        <taxon>Bacillota</taxon>
        <taxon>Clostridia</taxon>
        <taxon>Lachnospirales</taxon>
        <taxon>Lachnospiraceae</taxon>
        <taxon>Hungatella</taxon>
    </lineage>
</organism>
<feature type="transmembrane region" description="Helical" evidence="12">
    <location>
        <begin position="427"/>
        <end position="451"/>
    </location>
</feature>
<gene>
    <name evidence="16" type="ORF">DXD79_00430</name>
</gene>
<dbReference type="InterPro" id="IPR011055">
    <property type="entry name" value="Dup_hybrid_motif"/>
</dbReference>
<comment type="caution">
    <text evidence="16">The sequence shown here is derived from an EMBL/GenBank/DDBJ whole genome shotgun (WGS) entry which is preliminary data.</text>
</comment>
<dbReference type="GO" id="GO:0008982">
    <property type="term" value="F:protein-N(PI)-phosphohistidine-sugar phosphotransferase activity"/>
    <property type="evidence" value="ECO:0007669"/>
    <property type="project" value="InterPro"/>
</dbReference>
<evidence type="ECO:0000313" key="17">
    <source>
        <dbReference type="Proteomes" id="UP000263014"/>
    </source>
</evidence>
<evidence type="ECO:0000256" key="9">
    <source>
        <dbReference type="ARBA" id="ARBA00022989"/>
    </source>
</evidence>
<dbReference type="GO" id="GO:0016301">
    <property type="term" value="F:kinase activity"/>
    <property type="evidence" value="ECO:0007669"/>
    <property type="project" value="UniProtKB-KW"/>
</dbReference>
<evidence type="ECO:0000256" key="5">
    <source>
        <dbReference type="ARBA" id="ARBA00022679"/>
    </source>
</evidence>
<reference evidence="16 17" key="1">
    <citation type="submission" date="2018-08" db="EMBL/GenBank/DDBJ databases">
        <title>A genome reference for cultivated species of the human gut microbiota.</title>
        <authorList>
            <person name="Zou Y."/>
            <person name="Xue W."/>
            <person name="Luo G."/>
        </authorList>
    </citation>
    <scope>NUCLEOTIDE SEQUENCE [LARGE SCALE GENOMIC DNA]</scope>
    <source>
        <strain evidence="16 17">TM09-12</strain>
    </source>
</reference>
<keyword evidence="9 12" id="KW-1133">Transmembrane helix</keyword>
<keyword evidence="8" id="KW-0418">Kinase</keyword>
<dbReference type="AlphaFoldDB" id="A0A374PDN0"/>
<feature type="domain" description="PTS EIIA type-1" evidence="13">
    <location>
        <begin position="509"/>
        <end position="613"/>
    </location>
</feature>
<dbReference type="InterPro" id="IPR003352">
    <property type="entry name" value="PTS_EIIC"/>
</dbReference>
<feature type="transmembrane region" description="Helical" evidence="12">
    <location>
        <begin position="242"/>
        <end position="266"/>
    </location>
</feature>
<dbReference type="Gene3D" id="2.70.70.10">
    <property type="entry name" value="Glucose Permease (Domain IIA)"/>
    <property type="match status" value="1"/>
</dbReference>
<feature type="transmembrane region" description="Helical" evidence="12">
    <location>
        <begin position="173"/>
        <end position="190"/>
    </location>
</feature>
<feature type="transmembrane region" description="Helical" evidence="12">
    <location>
        <begin position="356"/>
        <end position="376"/>
    </location>
</feature>
<keyword evidence="2" id="KW-0813">Transport</keyword>
<evidence type="ECO:0000256" key="10">
    <source>
        <dbReference type="ARBA" id="ARBA00023136"/>
    </source>
</evidence>
<accession>A0A374PDN0</accession>
<protein>
    <submittedName>
        <fullName evidence="16">PTS beta-glucoside transporter subunit EIIBCA</fullName>
    </submittedName>
</protein>
<evidence type="ECO:0000256" key="11">
    <source>
        <dbReference type="PROSITE-ProRule" id="PRU00421"/>
    </source>
</evidence>
<evidence type="ECO:0000256" key="4">
    <source>
        <dbReference type="ARBA" id="ARBA00022597"/>
    </source>
</evidence>
<dbReference type="InterPro" id="IPR011297">
    <property type="entry name" value="PTS_IIABC_b_glu"/>
</dbReference>
<dbReference type="SUPFAM" id="SSF55604">
    <property type="entry name" value="Glucose permease domain IIB"/>
    <property type="match status" value="1"/>
</dbReference>
<dbReference type="Gene3D" id="3.30.1360.60">
    <property type="entry name" value="Glucose permease domain IIB"/>
    <property type="match status" value="1"/>
</dbReference>
<evidence type="ECO:0000259" key="14">
    <source>
        <dbReference type="PROSITE" id="PS51098"/>
    </source>
</evidence>
<comment type="subcellular location">
    <subcellularLocation>
        <location evidence="1">Cell membrane</location>
        <topology evidence="1">Multi-pass membrane protein</topology>
    </subcellularLocation>
</comment>
<dbReference type="PROSITE" id="PS51103">
    <property type="entry name" value="PTS_EIIC_TYPE_1"/>
    <property type="match status" value="1"/>
</dbReference>
<feature type="active site" description="Phosphocysteine intermediate; for EIIB activity" evidence="11">
    <location>
        <position position="28"/>
    </location>
</feature>
<dbReference type="NCBIfam" id="TIGR00830">
    <property type="entry name" value="PTBA"/>
    <property type="match status" value="1"/>
</dbReference>
<dbReference type="PROSITE" id="PS51098">
    <property type="entry name" value="PTS_EIIB_TYPE_1"/>
    <property type="match status" value="1"/>
</dbReference>
<keyword evidence="6" id="KW-0598">Phosphotransferase system</keyword>
<feature type="transmembrane region" description="Helical" evidence="12">
    <location>
        <begin position="286"/>
        <end position="305"/>
    </location>
</feature>
<dbReference type="Pfam" id="PF02378">
    <property type="entry name" value="PTS_EIIC"/>
    <property type="match status" value="1"/>
</dbReference>
<dbReference type="EMBL" id="QSON01000001">
    <property type="protein sequence ID" value="RGJ07917.1"/>
    <property type="molecule type" value="Genomic_DNA"/>
</dbReference>
<dbReference type="PANTHER" id="PTHR30175:SF1">
    <property type="entry name" value="PTS SYSTEM ARBUTIN-, CELLOBIOSE-, AND SALICIN-SPECIFIC EIIBC COMPONENT-RELATED"/>
    <property type="match status" value="1"/>
</dbReference>
<dbReference type="InterPro" id="IPR001996">
    <property type="entry name" value="PTS_IIB_1"/>
</dbReference>
<dbReference type="RefSeq" id="WP_117630442.1">
    <property type="nucleotide sequence ID" value="NZ_QSON01000001.1"/>
</dbReference>
<dbReference type="FunFam" id="3.30.1360.60:FF:000001">
    <property type="entry name" value="PTS system glucose-specific IIBC component PtsG"/>
    <property type="match status" value="1"/>
</dbReference>
<evidence type="ECO:0000259" key="15">
    <source>
        <dbReference type="PROSITE" id="PS51103"/>
    </source>
</evidence>
<dbReference type="CDD" id="cd00212">
    <property type="entry name" value="PTS_IIB_glc"/>
    <property type="match status" value="1"/>
</dbReference>
<dbReference type="InterPro" id="IPR036878">
    <property type="entry name" value="Glu_permease_IIB"/>
</dbReference>
<dbReference type="NCBIfam" id="TIGR01995">
    <property type="entry name" value="PTS-II-ABC-beta"/>
    <property type="match status" value="1"/>
</dbReference>
<evidence type="ECO:0000313" key="16">
    <source>
        <dbReference type="EMBL" id="RGJ07917.1"/>
    </source>
</evidence>
<evidence type="ECO:0000256" key="6">
    <source>
        <dbReference type="ARBA" id="ARBA00022683"/>
    </source>
</evidence>
<feature type="transmembrane region" description="Helical" evidence="12">
    <location>
        <begin position="210"/>
        <end position="230"/>
    </location>
</feature>
<dbReference type="Proteomes" id="UP000263014">
    <property type="component" value="Unassembled WGS sequence"/>
</dbReference>
<dbReference type="Pfam" id="PF00358">
    <property type="entry name" value="PTS_EIIA_1"/>
    <property type="match status" value="1"/>
</dbReference>
<dbReference type="GO" id="GO:0015771">
    <property type="term" value="P:trehalose transport"/>
    <property type="evidence" value="ECO:0007669"/>
    <property type="project" value="TreeGrafter"/>
</dbReference>
<evidence type="ECO:0000256" key="8">
    <source>
        <dbReference type="ARBA" id="ARBA00022777"/>
    </source>
</evidence>
<feature type="domain" description="PTS EIIB type-1" evidence="14">
    <location>
        <begin position="6"/>
        <end position="88"/>
    </location>
</feature>
<evidence type="ECO:0000256" key="1">
    <source>
        <dbReference type="ARBA" id="ARBA00004651"/>
    </source>
</evidence>
<proteinExistence type="predicted"/>
<evidence type="ECO:0000256" key="12">
    <source>
        <dbReference type="SAM" id="Phobius"/>
    </source>
</evidence>
<dbReference type="PROSITE" id="PS01035">
    <property type="entry name" value="PTS_EIIB_TYPE_1_CYS"/>
    <property type="match status" value="1"/>
</dbReference>
<dbReference type="InterPro" id="IPR001127">
    <property type="entry name" value="PTS_EIIA_1_perm"/>
</dbReference>
<dbReference type="SUPFAM" id="SSF51261">
    <property type="entry name" value="Duplicated hybrid motif"/>
    <property type="match status" value="1"/>
</dbReference>
<feature type="domain" description="PTS EIIC type-1" evidence="15">
    <location>
        <begin position="106"/>
        <end position="465"/>
    </location>
</feature>
<keyword evidence="7 12" id="KW-0812">Transmembrane</keyword>
<dbReference type="InterPro" id="IPR018113">
    <property type="entry name" value="PTrfase_EIIB_Cys"/>
</dbReference>
<keyword evidence="5" id="KW-0808">Transferase</keyword>
<feature type="transmembrane region" description="Helical" evidence="12">
    <location>
        <begin position="107"/>
        <end position="134"/>
    </location>
</feature>
<dbReference type="InterPro" id="IPR050558">
    <property type="entry name" value="PTS_Sugar-Specific_Components"/>
</dbReference>
<evidence type="ECO:0000256" key="7">
    <source>
        <dbReference type="ARBA" id="ARBA00022692"/>
    </source>
</evidence>
<evidence type="ECO:0000259" key="13">
    <source>
        <dbReference type="PROSITE" id="PS51093"/>
    </source>
</evidence>
<dbReference type="InterPro" id="IPR013013">
    <property type="entry name" value="PTS_EIIC_1"/>
</dbReference>
<evidence type="ECO:0000256" key="2">
    <source>
        <dbReference type="ARBA" id="ARBA00022448"/>
    </source>
</evidence>
<keyword evidence="3" id="KW-1003">Cell membrane</keyword>
<dbReference type="GO" id="GO:0009401">
    <property type="term" value="P:phosphoenolpyruvate-dependent sugar phosphotransferase system"/>
    <property type="evidence" value="ECO:0007669"/>
    <property type="project" value="UniProtKB-KW"/>
</dbReference>